<dbReference type="OrthoDB" id="6509908at2759"/>
<keyword evidence="1" id="KW-1133">Transmembrane helix</keyword>
<reference evidence="2 3" key="1">
    <citation type="submission" date="2018-11" db="EMBL/GenBank/DDBJ databases">
        <authorList>
            <consortium name="Pathogen Informatics"/>
        </authorList>
    </citation>
    <scope>NUCLEOTIDE SEQUENCE [LARGE SCALE GENOMIC DNA]</scope>
</reference>
<evidence type="ECO:0000313" key="3">
    <source>
        <dbReference type="Proteomes" id="UP000281553"/>
    </source>
</evidence>
<dbReference type="Proteomes" id="UP000281553">
    <property type="component" value="Unassembled WGS sequence"/>
</dbReference>
<proteinExistence type="predicted"/>
<evidence type="ECO:0000313" key="2">
    <source>
        <dbReference type="EMBL" id="VDN12377.1"/>
    </source>
</evidence>
<keyword evidence="1" id="KW-0812">Transmembrane</keyword>
<name>A0A3P7LKW3_DIBLA</name>
<protein>
    <submittedName>
        <fullName evidence="2">Uncharacterized protein</fullName>
    </submittedName>
</protein>
<gene>
    <name evidence="2" type="ORF">DILT_LOCUS8208</name>
</gene>
<sequence length="76" mass="9210">MEAFQDEFDAPSVYFTLTGGILYMIMFVLYERRLKVFDHHCLWTILRVKCTDFISHKTVRTRCDRITWMSQAIQER</sequence>
<keyword evidence="1" id="KW-0472">Membrane</keyword>
<dbReference type="EMBL" id="UYRU01053737">
    <property type="protein sequence ID" value="VDN12377.1"/>
    <property type="molecule type" value="Genomic_DNA"/>
</dbReference>
<organism evidence="2 3">
    <name type="scientific">Dibothriocephalus latus</name>
    <name type="common">Fish tapeworm</name>
    <name type="synonym">Diphyllobothrium latum</name>
    <dbReference type="NCBI Taxonomy" id="60516"/>
    <lineage>
        <taxon>Eukaryota</taxon>
        <taxon>Metazoa</taxon>
        <taxon>Spiralia</taxon>
        <taxon>Lophotrochozoa</taxon>
        <taxon>Platyhelminthes</taxon>
        <taxon>Cestoda</taxon>
        <taxon>Eucestoda</taxon>
        <taxon>Diphyllobothriidea</taxon>
        <taxon>Diphyllobothriidae</taxon>
        <taxon>Dibothriocephalus</taxon>
    </lineage>
</organism>
<dbReference type="AlphaFoldDB" id="A0A3P7LKW3"/>
<feature type="transmembrane region" description="Helical" evidence="1">
    <location>
        <begin position="12"/>
        <end position="30"/>
    </location>
</feature>
<keyword evidence="3" id="KW-1185">Reference proteome</keyword>
<accession>A0A3P7LKW3</accession>
<evidence type="ECO:0000256" key="1">
    <source>
        <dbReference type="SAM" id="Phobius"/>
    </source>
</evidence>